<dbReference type="EMBL" id="JAQNDO010000001">
    <property type="protein sequence ID" value="MDC0746547.1"/>
    <property type="molecule type" value="Genomic_DNA"/>
</dbReference>
<dbReference type="Gene3D" id="2.40.10.10">
    <property type="entry name" value="Trypsin-like serine proteases"/>
    <property type="match status" value="1"/>
</dbReference>
<accession>A0ABT5F054</accession>
<protein>
    <recommendedName>
        <fullName evidence="3">Serine protease</fullName>
    </recommendedName>
</protein>
<keyword evidence="2" id="KW-1185">Reference proteome</keyword>
<dbReference type="InterPro" id="IPR009003">
    <property type="entry name" value="Peptidase_S1_PA"/>
</dbReference>
<proteinExistence type="predicted"/>
<name>A0ABT5F054_9BACT</name>
<evidence type="ECO:0000313" key="2">
    <source>
        <dbReference type="Proteomes" id="UP001221411"/>
    </source>
</evidence>
<evidence type="ECO:0008006" key="3">
    <source>
        <dbReference type="Google" id="ProtNLM"/>
    </source>
</evidence>
<organism evidence="1 2">
    <name type="scientific">Polyangium mundeleinium</name>
    <dbReference type="NCBI Taxonomy" id="2995306"/>
    <lineage>
        <taxon>Bacteria</taxon>
        <taxon>Pseudomonadati</taxon>
        <taxon>Myxococcota</taxon>
        <taxon>Polyangia</taxon>
        <taxon>Polyangiales</taxon>
        <taxon>Polyangiaceae</taxon>
        <taxon>Polyangium</taxon>
    </lineage>
</organism>
<evidence type="ECO:0000313" key="1">
    <source>
        <dbReference type="EMBL" id="MDC0746547.1"/>
    </source>
</evidence>
<dbReference type="Proteomes" id="UP001221411">
    <property type="component" value="Unassembled WGS sequence"/>
</dbReference>
<dbReference type="SUPFAM" id="SSF50494">
    <property type="entry name" value="Trypsin-like serine proteases"/>
    <property type="match status" value="1"/>
</dbReference>
<dbReference type="RefSeq" id="WP_271924925.1">
    <property type="nucleotide sequence ID" value="NZ_JAQNDO010000001.1"/>
</dbReference>
<dbReference type="InterPro" id="IPR043504">
    <property type="entry name" value="Peptidase_S1_PA_chymotrypsin"/>
</dbReference>
<gene>
    <name evidence="1" type="ORF">POL67_34790</name>
</gene>
<reference evidence="1 2" key="1">
    <citation type="submission" date="2022-11" db="EMBL/GenBank/DDBJ databases">
        <title>Minimal conservation of predation-associated metabolite biosynthetic gene clusters underscores biosynthetic potential of Myxococcota including descriptions for ten novel species: Archangium lansinium sp. nov., Myxococcus landrumus sp. nov., Nannocystis bai.</title>
        <authorList>
            <person name="Ahearne A."/>
            <person name="Stevens C."/>
            <person name="Dowd S."/>
        </authorList>
    </citation>
    <scope>NUCLEOTIDE SEQUENCE [LARGE SCALE GENOMIC DNA]</scope>
    <source>
        <strain evidence="1 2">RJM3</strain>
    </source>
</reference>
<sequence length="335" mass="35177">MRLDSVESLKRSLRSSVNTDVGGLSSDKHAVAYFTPGLTAPTSHAPPTRQLGVSLGIALGKGPDDYRLAVRLTRYDAPTRSYVDTLSLQASGEIDVQVVGEIQADRPLPSTATTPWRSLQRPLVPGCSVAHVDVTAGTIGGFVELPDGSQRMLSNNHVLANSDAGSVGDLILQPGPADDGTHPPHAVARLQEFIPLQGSNIDAALAPLLPNVKFECRYGNRTLTGVGPASPNMEVFKIGRTTGFTKGSVRAIAVDDVRVRYGNRVIFFDDQIEIEGDGGPFSRGGDSGSLIFNASGAGVGLLFAGSDTGGASGHGFTYANQLGQVLRRFSAQLIV</sequence>
<comment type="caution">
    <text evidence="1">The sequence shown here is derived from an EMBL/GenBank/DDBJ whole genome shotgun (WGS) entry which is preliminary data.</text>
</comment>